<dbReference type="Proteomes" id="UP001283361">
    <property type="component" value="Unassembled WGS sequence"/>
</dbReference>
<evidence type="ECO:0000313" key="1">
    <source>
        <dbReference type="EMBL" id="KAK3701284.1"/>
    </source>
</evidence>
<dbReference type="AlphaFoldDB" id="A0AAE1CK29"/>
<sequence length="97" mass="10815">MDHKLFISRYAEIRVVNAFQMDMDAQHMDSYDKRSRPSVISLQSLQAQKAGGVSRKPNLASSPEVIEAAGERGEHAPRVGHAGWFSRSESIPYADEL</sequence>
<evidence type="ECO:0000313" key="2">
    <source>
        <dbReference type="Proteomes" id="UP001283361"/>
    </source>
</evidence>
<reference evidence="1" key="1">
    <citation type="journal article" date="2023" name="G3 (Bethesda)">
        <title>A reference genome for the long-term kleptoplast-retaining sea slug Elysia crispata morphotype clarki.</title>
        <authorList>
            <person name="Eastman K.E."/>
            <person name="Pendleton A.L."/>
            <person name="Shaikh M.A."/>
            <person name="Suttiyut T."/>
            <person name="Ogas R."/>
            <person name="Tomko P."/>
            <person name="Gavelis G."/>
            <person name="Widhalm J.R."/>
            <person name="Wisecaver J.H."/>
        </authorList>
    </citation>
    <scope>NUCLEOTIDE SEQUENCE</scope>
    <source>
        <strain evidence="1">ECLA1</strain>
    </source>
</reference>
<proteinExistence type="predicted"/>
<organism evidence="1 2">
    <name type="scientific">Elysia crispata</name>
    <name type="common">lettuce slug</name>
    <dbReference type="NCBI Taxonomy" id="231223"/>
    <lineage>
        <taxon>Eukaryota</taxon>
        <taxon>Metazoa</taxon>
        <taxon>Spiralia</taxon>
        <taxon>Lophotrochozoa</taxon>
        <taxon>Mollusca</taxon>
        <taxon>Gastropoda</taxon>
        <taxon>Heterobranchia</taxon>
        <taxon>Euthyneura</taxon>
        <taxon>Panpulmonata</taxon>
        <taxon>Sacoglossa</taxon>
        <taxon>Placobranchoidea</taxon>
        <taxon>Plakobranchidae</taxon>
        <taxon>Elysia</taxon>
    </lineage>
</organism>
<gene>
    <name evidence="1" type="ORF">RRG08_066777</name>
</gene>
<keyword evidence="2" id="KW-1185">Reference proteome</keyword>
<accession>A0AAE1CK29</accession>
<name>A0AAE1CK29_9GAST</name>
<comment type="caution">
    <text evidence="1">The sequence shown here is derived from an EMBL/GenBank/DDBJ whole genome shotgun (WGS) entry which is preliminary data.</text>
</comment>
<protein>
    <submittedName>
        <fullName evidence="1">Uncharacterized protein</fullName>
    </submittedName>
</protein>
<dbReference type="EMBL" id="JAWDGP010007896">
    <property type="protein sequence ID" value="KAK3701284.1"/>
    <property type="molecule type" value="Genomic_DNA"/>
</dbReference>